<keyword evidence="3" id="KW-0808">Transferase</keyword>
<organism evidence="3 4">
    <name type="scientific">Victivallis lenta</name>
    <dbReference type="NCBI Taxonomy" id="2606640"/>
    <lineage>
        <taxon>Bacteria</taxon>
        <taxon>Pseudomonadati</taxon>
        <taxon>Lentisphaerota</taxon>
        <taxon>Lentisphaeria</taxon>
        <taxon>Victivallales</taxon>
        <taxon>Victivallaceae</taxon>
        <taxon>Victivallis</taxon>
    </lineage>
</organism>
<dbReference type="CDD" id="cd14014">
    <property type="entry name" value="STKc_PknB_like"/>
    <property type="match status" value="1"/>
</dbReference>
<dbReference type="GO" id="GO:0005524">
    <property type="term" value="F:ATP binding"/>
    <property type="evidence" value="ECO:0007669"/>
    <property type="project" value="InterPro"/>
</dbReference>
<sequence length="542" mass="62465">MKIFDYELIQKCGSGAYGEVWVARTRTGKLVALKIIEKSAQISREFAGLRNYSRVSEFRYLIRVFHVGESENKLYYIMELADNLGTAEEYVPATLENVLKKKGRLSPQEIISIAQKILRGISVLHNAGLVHRDIKPENILFVNGIPKLSDIGLLRSVSQTLTVGGTLGFIPPERISYASSERTTTDDLYALGKVLYCCLTGNKVEEWPTFPGTLVNDDYRKLNRVILTACAKSRLQRFKSTEEFENALNWGVPKRKYIFAWLRYWYWIGGAIIGAGFFFSGIMFQNQHETAPPPEEKPLVLGEIANRVNFDFVVSDGTDEHNTGSFEDPVYRKYSPFKLDKEPRLRETVFIDDFDRWTHWENENTHGFNIYRNVLSIGNRGTIYLKHPIVSPYAIRFELDCSKLVGRVGFRVSAFDRQKRERSYYQFSLNGSENGEITLLPLEYQPENDRKITFKPIRQPEVLTGFRTVEMAQTEHFFRLYIDGKLMLHAPSFFFGGTFGISAERGSVREAVHIRNLRIFQIKFTPGCPEERQYHLPDFKKN</sequence>
<dbReference type="InterPro" id="IPR011009">
    <property type="entry name" value="Kinase-like_dom_sf"/>
</dbReference>
<evidence type="ECO:0000256" key="1">
    <source>
        <dbReference type="SAM" id="Phobius"/>
    </source>
</evidence>
<dbReference type="InterPro" id="IPR000719">
    <property type="entry name" value="Prot_kinase_dom"/>
</dbReference>
<dbReference type="GO" id="GO:0004674">
    <property type="term" value="F:protein serine/threonine kinase activity"/>
    <property type="evidence" value="ECO:0007669"/>
    <property type="project" value="UniProtKB-KW"/>
</dbReference>
<dbReference type="InterPro" id="IPR008271">
    <property type="entry name" value="Ser/Thr_kinase_AS"/>
</dbReference>
<keyword evidence="1" id="KW-0812">Transmembrane</keyword>
<proteinExistence type="predicted"/>
<evidence type="ECO:0000259" key="2">
    <source>
        <dbReference type="PROSITE" id="PS50011"/>
    </source>
</evidence>
<gene>
    <name evidence="3" type="ORF">FYJ85_04575</name>
</gene>
<dbReference type="EMBL" id="VUNS01000003">
    <property type="protein sequence ID" value="MST96323.1"/>
    <property type="molecule type" value="Genomic_DNA"/>
</dbReference>
<dbReference type="SMART" id="SM00220">
    <property type="entry name" value="S_TKc"/>
    <property type="match status" value="1"/>
</dbReference>
<dbReference type="RefSeq" id="WP_154417125.1">
    <property type="nucleotide sequence ID" value="NZ_VUNS01000003.1"/>
</dbReference>
<protein>
    <submittedName>
        <fullName evidence="3">Serine/threonine protein kinase</fullName>
    </submittedName>
</protein>
<dbReference type="GO" id="GO:0005737">
    <property type="term" value="C:cytoplasm"/>
    <property type="evidence" value="ECO:0007669"/>
    <property type="project" value="TreeGrafter"/>
</dbReference>
<evidence type="ECO:0000313" key="3">
    <source>
        <dbReference type="EMBL" id="MST96323.1"/>
    </source>
</evidence>
<dbReference type="PANTHER" id="PTHR24348">
    <property type="entry name" value="SERINE/THREONINE-PROTEIN KINASE UNC-51-RELATED"/>
    <property type="match status" value="1"/>
</dbReference>
<accession>A0A844FZI3</accession>
<reference evidence="3 4" key="1">
    <citation type="submission" date="2019-08" db="EMBL/GenBank/DDBJ databases">
        <title>In-depth cultivation of the pig gut microbiome towards novel bacterial diversity and tailored functional studies.</title>
        <authorList>
            <person name="Wylensek D."/>
            <person name="Hitch T.C.A."/>
            <person name="Clavel T."/>
        </authorList>
    </citation>
    <scope>NUCLEOTIDE SEQUENCE [LARGE SCALE GENOMIC DNA]</scope>
    <source>
        <strain evidence="3 4">BBE-744-WT-12</strain>
    </source>
</reference>
<comment type="caution">
    <text evidence="3">The sequence shown here is derived from an EMBL/GenBank/DDBJ whole genome shotgun (WGS) entry which is preliminary data.</text>
</comment>
<dbReference type="Gene3D" id="1.10.510.10">
    <property type="entry name" value="Transferase(Phosphotransferase) domain 1"/>
    <property type="match status" value="1"/>
</dbReference>
<evidence type="ECO:0000313" key="4">
    <source>
        <dbReference type="Proteomes" id="UP000435649"/>
    </source>
</evidence>
<feature type="transmembrane region" description="Helical" evidence="1">
    <location>
        <begin position="264"/>
        <end position="284"/>
    </location>
</feature>
<keyword evidence="3" id="KW-0723">Serine/threonine-protein kinase</keyword>
<keyword evidence="1" id="KW-0472">Membrane</keyword>
<dbReference type="PROSITE" id="PS00108">
    <property type="entry name" value="PROTEIN_KINASE_ST"/>
    <property type="match status" value="1"/>
</dbReference>
<keyword evidence="4" id="KW-1185">Reference proteome</keyword>
<name>A0A844FZI3_9BACT</name>
<feature type="domain" description="Protein kinase" evidence="2">
    <location>
        <begin position="6"/>
        <end position="268"/>
    </location>
</feature>
<dbReference type="PANTHER" id="PTHR24348:SF68">
    <property type="entry name" value="SERINE_THREONINE-PROTEIN KINASE ATG1C"/>
    <property type="match status" value="1"/>
</dbReference>
<dbReference type="PROSITE" id="PS50011">
    <property type="entry name" value="PROTEIN_KINASE_DOM"/>
    <property type="match status" value="1"/>
</dbReference>
<dbReference type="Pfam" id="PF00069">
    <property type="entry name" value="Pkinase"/>
    <property type="match status" value="1"/>
</dbReference>
<keyword evidence="1" id="KW-1133">Transmembrane helix</keyword>
<dbReference type="AlphaFoldDB" id="A0A844FZI3"/>
<keyword evidence="3" id="KW-0418">Kinase</keyword>
<dbReference type="SUPFAM" id="SSF56112">
    <property type="entry name" value="Protein kinase-like (PK-like)"/>
    <property type="match status" value="1"/>
</dbReference>
<dbReference type="InterPro" id="IPR045269">
    <property type="entry name" value="Atg1-like"/>
</dbReference>
<dbReference type="Proteomes" id="UP000435649">
    <property type="component" value="Unassembled WGS sequence"/>
</dbReference>